<accession>A0A7Y0GCM3</accession>
<dbReference type="Proteomes" id="UP000583556">
    <property type="component" value="Unassembled WGS sequence"/>
</dbReference>
<organism evidence="2 3">
    <name type="scientific">Novosphingobium olei</name>
    <dbReference type="NCBI Taxonomy" id="2728851"/>
    <lineage>
        <taxon>Bacteria</taxon>
        <taxon>Pseudomonadati</taxon>
        <taxon>Pseudomonadota</taxon>
        <taxon>Alphaproteobacteria</taxon>
        <taxon>Sphingomonadales</taxon>
        <taxon>Sphingomonadaceae</taxon>
        <taxon>Novosphingobium</taxon>
    </lineage>
</organism>
<name>A0A7Y0GCM3_9SPHN</name>
<dbReference type="RefSeq" id="WP_169495348.1">
    <property type="nucleotide sequence ID" value="NZ_JABBGM010000018.1"/>
</dbReference>
<dbReference type="AlphaFoldDB" id="A0A7Y0GCM3"/>
<feature type="compositionally biased region" description="Basic and acidic residues" evidence="1">
    <location>
        <begin position="209"/>
        <end position="219"/>
    </location>
</feature>
<evidence type="ECO:0000313" key="2">
    <source>
        <dbReference type="EMBL" id="NML96144.1"/>
    </source>
</evidence>
<reference evidence="2 3" key="1">
    <citation type="submission" date="2020-04" db="EMBL/GenBank/DDBJ databases">
        <title>Novosphingobium sp. TW-4 isolated from soil.</title>
        <authorList>
            <person name="Dahal R.H."/>
            <person name="Chaudhary D.K."/>
        </authorList>
    </citation>
    <scope>NUCLEOTIDE SEQUENCE [LARGE SCALE GENOMIC DNA]</scope>
    <source>
        <strain evidence="2 3">TW-4</strain>
    </source>
</reference>
<sequence length="411" mass="46843">MSQRYTREEFYELVWSKPLTHLARDFGLSDVALHKICRKHDIPNPPLGWWAKHAAGHKVRRTPLPKLKSGTSGTVLIAGGELRKEPDEIASAREQARIRASEVEVAADAPAHPIVTRSIAKLRAAKASLVGLVSVSQQGLIAIEIAPASVDRIEQCLNRIVAAARLQGFELSGKGERAAFTDGVVTIPFTLKETVKRSKHVPTEQELAQEEKQRKERDRRWARNRWDSDIGFSFRNPWPEWDHEPTGQVAFEMDVYLRYASQIRRSFKDAKIQRLENMAADIAVGMAVLGAAKREDDRKAEEARVREEEATRLRIEAKRRGYIEERRSRVLGEVFVRLERRDQLRLVVSQLTTELGHDDSARTVEFVRWARNVLERAEQRMSVAGLEILFEAEHVFGDDDDRGFYPSRGGW</sequence>
<evidence type="ECO:0000256" key="1">
    <source>
        <dbReference type="SAM" id="MobiDB-lite"/>
    </source>
</evidence>
<evidence type="ECO:0000313" key="3">
    <source>
        <dbReference type="Proteomes" id="UP000583556"/>
    </source>
</evidence>
<keyword evidence="3" id="KW-1185">Reference proteome</keyword>
<comment type="caution">
    <text evidence="2">The sequence shown here is derived from an EMBL/GenBank/DDBJ whole genome shotgun (WGS) entry which is preliminary data.</text>
</comment>
<protein>
    <submittedName>
        <fullName evidence="2">Uncharacterized protein</fullName>
    </submittedName>
</protein>
<proteinExistence type="predicted"/>
<gene>
    <name evidence="2" type="ORF">HHL27_20990</name>
</gene>
<feature type="region of interest" description="Disordered" evidence="1">
    <location>
        <begin position="198"/>
        <end position="219"/>
    </location>
</feature>
<dbReference type="EMBL" id="JABBGM010000018">
    <property type="protein sequence ID" value="NML96144.1"/>
    <property type="molecule type" value="Genomic_DNA"/>
</dbReference>